<name>A0A0R3TEN2_RODNA</name>
<sequence>MLKAIILLVFLYPLYARKPQSHEIKQILDSHNRARTGVSPPASNMEEMMENLAESWYQNTGQNIAITFGHKTENFPFVISQWHKEVKDYNYNANSCTSGKMCGHYTQVVWATSSNVGCAVQRCDKYFTGRIQPTFLYVCQYKAPGNFIGQKPYTTGRSCSNCPKEKKRCKNKLCY</sequence>
<evidence type="ECO:0000313" key="3">
    <source>
        <dbReference type="EMBL" id="VDO01380.1"/>
    </source>
</evidence>
<dbReference type="Pfam" id="PF00188">
    <property type="entry name" value="CAP"/>
    <property type="match status" value="1"/>
</dbReference>
<dbReference type="SMART" id="SM00198">
    <property type="entry name" value="SCP"/>
    <property type="match status" value="1"/>
</dbReference>
<dbReference type="InterPro" id="IPR001283">
    <property type="entry name" value="CRISP-related"/>
</dbReference>
<dbReference type="PRINTS" id="PR00837">
    <property type="entry name" value="V5TPXLIKE"/>
</dbReference>
<dbReference type="OrthoDB" id="674273at2759"/>
<dbReference type="PANTHER" id="PTHR10334">
    <property type="entry name" value="CYSTEINE-RICH SECRETORY PROTEIN-RELATED"/>
    <property type="match status" value="1"/>
</dbReference>
<reference evidence="5" key="1">
    <citation type="submission" date="2017-02" db="UniProtKB">
        <authorList>
            <consortium name="WormBaseParasite"/>
        </authorList>
    </citation>
    <scope>IDENTIFICATION</scope>
</reference>
<evidence type="ECO:0000313" key="4">
    <source>
        <dbReference type="Proteomes" id="UP000278807"/>
    </source>
</evidence>
<evidence type="ECO:0000256" key="1">
    <source>
        <dbReference type="SAM" id="SignalP"/>
    </source>
</evidence>
<dbReference type="PROSITE" id="PS01010">
    <property type="entry name" value="CRISP_2"/>
    <property type="match status" value="1"/>
</dbReference>
<dbReference type="Gene3D" id="3.40.33.10">
    <property type="entry name" value="CAP"/>
    <property type="match status" value="1"/>
</dbReference>
<proteinExistence type="predicted"/>
<feature type="domain" description="SCP" evidence="2">
    <location>
        <begin position="22"/>
        <end position="149"/>
    </location>
</feature>
<dbReference type="GO" id="GO:0005576">
    <property type="term" value="C:extracellular region"/>
    <property type="evidence" value="ECO:0007669"/>
    <property type="project" value="InterPro"/>
</dbReference>
<gene>
    <name evidence="3" type="ORF">HNAJ_LOCUS5520</name>
</gene>
<protein>
    <submittedName>
        <fullName evidence="5">SCP domain-containing protein</fullName>
    </submittedName>
</protein>
<keyword evidence="1" id="KW-0732">Signal</keyword>
<dbReference type="InterPro" id="IPR018244">
    <property type="entry name" value="Allrgn_V5/Tpx1_CS"/>
</dbReference>
<evidence type="ECO:0000259" key="2">
    <source>
        <dbReference type="SMART" id="SM00198"/>
    </source>
</evidence>
<dbReference type="InterPro" id="IPR035940">
    <property type="entry name" value="CAP_sf"/>
</dbReference>
<dbReference type="InterPro" id="IPR014044">
    <property type="entry name" value="CAP_dom"/>
</dbReference>
<evidence type="ECO:0000313" key="5">
    <source>
        <dbReference type="WBParaSite" id="HNAJ_0000552101-mRNA-1"/>
    </source>
</evidence>
<dbReference type="EMBL" id="UZAE01004823">
    <property type="protein sequence ID" value="VDO01380.1"/>
    <property type="molecule type" value="Genomic_DNA"/>
</dbReference>
<dbReference type="SUPFAM" id="SSF55797">
    <property type="entry name" value="PR-1-like"/>
    <property type="match status" value="1"/>
</dbReference>
<reference evidence="3 4" key="2">
    <citation type="submission" date="2018-11" db="EMBL/GenBank/DDBJ databases">
        <authorList>
            <consortium name="Pathogen Informatics"/>
        </authorList>
    </citation>
    <scope>NUCLEOTIDE SEQUENCE [LARGE SCALE GENOMIC DNA]</scope>
</reference>
<accession>A0A0R3TEN2</accession>
<organism evidence="5">
    <name type="scientific">Rodentolepis nana</name>
    <name type="common">Dwarf tapeworm</name>
    <name type="synonym">Hymenolepis nana</name>
    <dbReference type="NCBI Taxonomy" id="102285"/>
    <lineage>
        <taxon>Eukaryota</taxon>
        <taxon>Metazoa</taxon>
        <taxon>Spiralia</taxon>
        <taxon>Lophotrochozoa</taxon>
        <taxon>Platyhelminthes</taxon>
        <taxon>Cestoda</taxon>
        <taxon>Eucestoda</taxon>
        <taxon>Cyclophyllidea</taxon>
        <taxon>Hymenolepididae</taxon>
        <taxon>Rodentolepis</taxon>
    </lineage>
</organism>
<dbReference type="Proteomes" id="UP000278807">
    <property type="component" value="Unassembled WGS sequence"/>
</dbReference>
<dbReference type="STRING" id="102285.A0A0R3TEN2"/>
<keyword evidence="4" id="KW-1185">Reference proteome</keyword>
<feature type="signal peptide" evidence="1">
    <location>
        <begin position="1"/>
        <end position="16"/>
    </location>
</feature>
<feature type="chain" id="PRO_5043131786" evidence="1">
    <location>
        <begin position="17"/>
        <end position="175"/>
    </location>
</feature>
<dbReference type="PROSITE" id="PS01009">
    <property type="entry name" value="CRISP_1"/>
    <property type="match status" value="1"/>
</dbReference>
<dbReference type="AlphaFoldDB" id="A0A0R3TEN2"/>
<dbReference type="WBParaSite" id="HNAJ_0000552101-mRNA-1">
    <property type="protein sequence ID" value="HNAJ_0000552101-mRNA-1"/>
    <property type="gene ID" value="HNAJ_0000552101"/>
</dbReference>